<name>A0A0H2M9P7_VARPD</name>
<keyword evidence="1" id="KW-0732">Signal</keyword>
<keyword evidence="3" id="KW-1185">Reference proteome</keyword>
<evidence type="ECO:0000313" key="3">
    <source>
        <dbReference type="Proteomes" id="UP000035170"/>
    </source>
</evidence>
<sequence>MSKLRSVVLLPSFGPFVRAFAAGAAVFAAGALHAQALPPGVRLGMTPGELQAAMPALERVQRPQRLAGGLIGSWQAAPVSMAGLVFEPIFFFADSQLRRVEFLASAQALPDGGAAAFAELLRWGRGAFGGELASNDPGTAYAAWTSEAADVYLQHVRDARRASVRLVYKARQVRDGSEL</sequence>
<reference evidence="2 3" key="1">
    <citation type="submission" date="2015-03" db="EMBL/GenBank/DDBJ databases">
        <title>Genome sequence of Variovorax paradoxus TBEA6.</title>
        <authorList>
            <person name="Poehlein A."/>
            <person name="Schuldes J."/>
            <person name="Wuebbeler J.H."/>
            <person name="Hiessl S."/>
            <person name="Steinbuechel A."/>
            <person name="Daniel R."/>
        </authorList>
    </citation>
    <scope>NUCLEOTIDE SEQUENCE [LARGE SCALE GENOMIC DNA]</scope>
    <source>
        <strain evidence="2 3">TBEA6</strain>
    </source>
</reference>
<comment type="caution">
    <text evidence="2">The sequence shown here is derived from an EMBL/GenBank/DDBJ whole genome shotgun (WGS) entry which is preliminary data.</text>
</comment>
<dbReference type="AlphaFoldDB" id="A0A0H2M9P7"/>
<dbReference type="PATRIC" id="fig|34073.19.peg.5211"/>
<dbReference type="Proteomes" id="UP000035170">
    <property type="component" value="Unassembled WGS sequence"/>
</dbReference>
<evidence type="ECO:0000313" key="2">
    <source>
        <dbReference type="EMBL" id="KLN53760.1"/>
    </source>
</evidence>
<gene>
    <name evidence="2" type="ORF">VPARA_50910</name>
</gene>
<feature type="chain" id="PRO_5002597358" evidence="1">
    <location>
        <begin position="22"/>
        <end position="179"/>
    </location>
</feature>
<evidence type="ECO:0000256" key="1">
    <source>
        <dbReference type="SAM" id="SignalP"/>
    </source>
</evidence>
<feature type="signal peptide" evidence="1">
    <location>
        <begin position="1"/>
        <end position="21"/>
    </location>
</feature>
<proteinExistence type="predicted"/>
<organism evidence="2 3">
    <name type="scientific">Variovorax paradoxus</name>
    <dbReference type="NCBI Taxonomy" id="34073"/>
    <lineage>
        <taxon>Bacteria</taxon>
        <taxon>Pseudomonadati</taxon>
        <taxon>Pseudomonadota</taxon>
        <taxon>Betaproteobacteria</taxon>
        <taxon>Burkholderiales</taxon>
        <taxon>Comamonadaceae</taxon>
        <taxon>Variovorax</taxon>
    </lineage>
</organism>
<dbReference type="EMBL" id="JZWI01000030">
    <property type="protein sequence ID" value="KLN53760.1"/>
    <property type="molecule type" value="Genomic_DNA"/>
</dbReference>
<accession>A0A0H2M9P7</accession>
<protein>
    <submittedName>
        <fullName evidence="2">Uncharacterized protein</fullName>
    </submittedName>
</protein>